<sequence>MEYKTFHNTIRPGTWVKSAIMVVFGIILTRYLVGAGRVRANLIFGPLIFFLVAISGTFSSLILRIVGKPEAKFKEAIQYLIVSGVAFIAAITFSIVHAIRYNLGFIPIFTVLLVGVIESMIINYGKTWKYQSLLQPLWNSILPAFGLLYGASLGGVIIPAFVYLLVLATFGLQFSKDVIKKFKLLPTAHEDDAKFIAQLGPHRLQVHVMIYLAVSIVCMVVTEFLNLPNPFLFLFGMLITVLLMAIAILVIWKIDLGEKYKMTVNSLLKTAILFQYLTLFLGSV</sequence>
<keyword evidence="3" id="KW-1185">Reference proteome</keyword>
<reference evidence="2" key="1">
    <citation type="submission" date="2022-09" db="EMBL/GenBank/DDBJ databases">
        <title>Actin cytoskeleton and complex cell architecture in an #Asgard archaeon.</title>
        <authorList>
            <person name="Ponce Toledo R.I."/>
            <person name="Schleper C."/>
            <person name="Rodrigues Oliveira T."/>
            <person name="Wollweber F."/>
            <person name="Xu J."/>
            <person name="Rittmann S."/>
            <person name="Klingl A."/>
            <person name="Pilhofer M."/>
        </authorList>
    </citation>
    <scope>NUCLEOTIDE SEQUENCE</scope>
    <source>
        <strain evidence="2">B-35</strain>
    </source>
</reference>
<feature type="transmembrane region" description="Helical" evidence="1">
    <location>
        <begin position="77"/>
        <end position="96"/>
    </location>
</feature>
<feature type="transmembrane region" description="Helical" evidence="1">
    <location>
        <begin position="144"/>
        <end position="172"/>
    </location>
</feature>
<keyword evidence="1" id="KW-0812">Transmembrane</keyword>
<name>A0ABY6HTS2_9ARCH</name>
<keyword evidence="1" id="KW-1133">Transmembrane helix</keyword>
<feature type="transmembrane region" description="Helical" evidence="1">
    <location>
        <begin position="15"/>
        <end position="33"/>
    </location>
</feature>
<evidence type="ECO:0008006" key="4">
    <source>
        <dbReference type="Google" id="ProtNLM"/>
    </source>
</evidence>
<dbReference type="Proteomes" id="UP001208689">
    <property type="component" value="Chromosome"/>
</dbReference>
<accession>A0ABY6HTS2</accession>
<feature type="transmembrane region" description="Helical" evidence="1">
    <location>
        <begin position="204"/>
        <end position="225"/>
    </location>
</feature>
<evidence type="ECO:0000313" key="2">
    <source>
        <dbReference type="EMBL" id="UYP46920.1"/>
    </source>
</evidence>
<organism evidence="2 3">
    <name type="scientific">Candidatus Lokiarchaeum ossiferum</name>
    <dbReference type="NCBI Taxonomy" id="2951803"/>
    <lineage>
        <taxon>Archaea</taxon>
        <taxon>Promethearchaeati</taxon>
        <taxon>Promethearchaeota</taxon>
        <taxon>Promethearchaeia</taxon>
        <taxon>Promethearchaeales</taxon>
        <taxon>Promethearchaeaceae</taxon>
        <taxon>Candidatus Lokiarchaeum</taxon>
    </lineage>
</organism>
<keyword evidence="1" id="KW-0472">Membrane</keyword>
<gene>
    <name evidence="2" type="ORF">NEF87_003205</name>
</gene>
<protein>
    <recommendedName>
        <fullName evidence="4">Prenyltransferase</fullName>
    </recommendedName>
</protein>
<proteinExistence type="predicted"/>
<dbReference type="EMBL" id="CP104013">
    <property type="protein sequence ID" value="UYP46920.1"/>
    <property type="molecule type" value="Genomic_DNA"/>
</dbReference>
<feature type="transmembrane region" description="Helical" evidence="1">
    <location>
        <begin position="103"/>
        <end position="124"/>
    </location>
</feature>
<evidence type="ECO:0000256" key="1">
    <source>
        <dbReference type="SAM" id="Phobius"/>
    </source>
</evidence>
<feature type="transmembrane region" description="Helical" evidence="1">
    <location>
        <begin position="40"/>
        <end position="65"/>
    </location>
</feature>
<evidence type="ECO:0000313" key="3">
    <source>
        <dbReference type="Proteomes" id="UP001208689"/>
    </source>
</evidence>
<feature type="transmembrane region" description="Helical" evidence="1">
    <location>
        <begin position="231"/>
        <end position="252"/>
    </location>
</feature>